<feature type="domain" description="GmrSD restriction endonucleases N-terminal" evidence="2">
    <location>
        <begin position="9"/>
        <end position="226"/>
    </location>
</feature>
<accession>A0ABY5SL97</accession>
<dbReference type="RefSeq" id="WP_265417417.1">
    <property type="nucleotide sequence ID" value="NZ_CP093443.1"/>
</dbReference>
<evidence type="ECO:0000313" key="4">
    <source>
        <dbReference type="EMBL" id="UVI34736.1"/>
    </source>
</evidence>
<evidence type="ECO:0000259" key="3">
    <source>
        <dbReference type="Pfam" id="PF07510"/>
    </source>
</evidence>
<dbReference type="EMBL" id="CP093443">
    <property type="protein sequence ID" value="UVI34736.1"/>
    <property type="molecule type" value="Genomic_DNA"/>
</dbReference>
<organism evidence="4 5">
    <name type="scientific">Brevibacterium spongiae</name>
    <dbReference type="NCBI Taxonomy" id="2909672"/>
    <lineage>
        <taxon>Bacteria</taxon>
        <taxon>Bacillati</taxon>
        <taxon>Actinomycetota</taxon>
        <taxon>Actinomycetes</taxon>
        <taxon>Micrococcales</taxon>
        <taxon>Brevibacteriaceae</taxon>
        <taxon>Brevibacterium</taxon>
    </lineage>
</organism>
<evidence type="ECO:0000313" key="5">
    <source>
        <dbReference type="Proteomes" id="UP001064879"/>
    </source>
</evidence>
<proteinExistence type="predicted"/>
<sequence>MKAVDTNLLELLKKSESFVVPIYQRVYSWDENECEQLWSDIVRAGSRSQLVNHFTGSIVYIERDEGTATSREPNLIIDGQQRVTTVTLLLAALASYLDELPEDQREPRTGFSPAKIRGLYLTNQYNSGDEYFKLILTQRDRVALKSVIQNSALPESDSRVISNFRFFQDKLRTSGATLSDVCSGLDKLVVVDVSLTRGRDDPQLVFESMNATGKKLSQADLIRNFVLMDLEPASQTRLYEQYWYPMERFYQGDNESRFDEFVRHYLTLKSPTHSIPRRDLMYEAFKDYAFELEAKGISREELVVDFSNYSSYFAAMALGREKDRELLSRFTEIDLLARVVHPFLLRAYSDYSDGRLRRSEFIVILDAVISYVFRRAICSIPTNSLNKTFATLENVIDESDYAKSVCARLLTFPDYRRFPTDGEFKEALVNVDLYSLKRKMYFFRKLENDGRKEEVATSEYTVEHIMPQNPNEAWQNALGSDWKNVHERFLHTLGNLTLTGYNPEYSDRPFCEKRDIEGGFRDSPLRLNAGIGQLDRWTEDEIIQRADSLADRSLKIWSRPDVNSEELESFRQQFADSRNFDWSVAHSILGAIPSGFWTNYDNLAEAVGTSAQPMANHLATCPKCFKPYRVLTFDGRVAANFRWSDPSDKRDPIELLRLDGVEVVDGHADPEQKLGSEELLELLEEE</sequence>
<dbReference type="Proteomes" id="UP001064879">
    <property type="component" value="Chromosome"/>
</dbReference>
<feature type="region of interest" description="Disordered" evidence="1">
    <location>
        <begin position="667"/>
        <end position="686"/>
    </location>
</feature>
<feature type="domain" description="GmrSD restriction endonucleases C-terminal" evidence="3">
    <location>
        <begin position="419"/>
        <end position="551"/>
    </location>
</feature>
<dbReference type="Pfam" id="PF03235">
    <property type="entry name" value="GmrSD_N"/>
    <property type="match status" value="1"/>
</dbReference>
<keyword evidence="5" id="KW-1185">Reference proteome</keyword>
<dbReference type="InterPro" id="IPR004919">
    <property type="entry name" value="GmrSD_N"/>
</dbReference>
<dbReference type="Pfam" id="PF07510">
    <property type="entry name" value="GmrSD_C"/>
    <property type="match status" value="1"/>
</dbReference>
<feature type="compositionally biased region" description="Basic and acidic residues" evidence="1">
    <location>
        <begin position="667"/>
        <end position="676"/>
    </location>
</feature>
<evidence type="ECO:0000256" key="1">
    <source>
        <dbReference type="SAM" id="MobiDB-lite"/>
    </source>
</evidence>
<gene>
    <name evidence="4" type="ORF">L1F31_11405</name>
</gene>
<reference evidence="4" key="1">
    <citation type="submission" date="2022-03" db="EMBL/GenBank/DDBJ databases">
        <title>Brevibacterium spongiae sp. nov., isolated from marine sponge.</title>
        <authorList>
            <person name="Li Z."/>
            <person name="Zhang M."/>
        </authorList>
    </citation>
    <scope>NUCLEOTIDE SEQUENCE</scope>
    <source>
        <strain evidence="4">WHS-Z9</strain>
    </source>
</reference>
<dbReference type="PANTHER" id="PTHR35149">
    <property type="entry name" value="SLL5132 PROTEIN"/>
    <property type="match status" value="1"/>
</dbReference>
<dbReference type="InterPro" id="IPR011089">
    <property type="entry name" value="GmrSD_C"/>
</dbReference>
<protein>
    <submittedName>
        <fullName evidence="4">DUF262 domain-containing protein</fullName>
    </submittedName>
</protein>
<name>A0ABY5SL97_9MICO</name>
<evidence type="ECO:0000259" key="2">
    <source>
        <dbReference type="Pfam" id="PF03235"/>
    </source>
</evidence>
<dbReference type="PANTHER" id="PTHR35149:SF2">
    <property type="entry name" value="DUF262 DOMAIN-CONTAINING PROTEIN"/>
    <property type="match status" value="1"/>
</dbReference>